<organism evidence="4 5">
    <name type="scientific">Mangrovimicrobium sediminis</name>
    <dbReference type="NCBI Taxonomy" id="2562682"/>
    <lineage>
        <taxon>Bacteria</taxon>
        <taxon>Pseudomonadati</taxon>
        <taxon>Pseudomonadota</taxon>
        <taxon>Gammaproteobacteria</taxon>
        <taxon>Cellvibrionales</taxon>
        <taxon>Halieaceae</taxon>
        <taxon>Mangrovimicrobium</taxon>
    </lineage>
</organism>
<reference evidence="4 5" key="1">
    <citation type="submission" date="2019-04" db="EMBL/GenBank/DDBJ databases">
        <title>Taxonomy of novel Haliea sp. from mangrove soil of West Coast of India.</title>
        <authorList>
            <person name="Verma A."/>
            <person name="Kumar P."/>
            <person name="Krishnamurthi S."/>
        </authorList>
    </citation>
    <scope>NUCLEOTIDE SEQUENCE [LARGE SCALE GENOMIC DNA]</scope>
    <source>
        <strain evidence="4 5">SAOS-164</strain>
    </source>
</reference>
<keyword evidence="5" id="KW-1185">Reference proteome</keyword>
<dbReference type="RefSeq" id="WP_135445364.1">
    <property type="nucleotide sequence ID" value="NZ_SRLE01000010.1"/>
</dbReference>
<sequence length="187" mass="20329">MTSSPPIKRRNATKTRARILAAAQACFARSGYSRSGIREIAALADVSSPMLLRYFGSKAGLFEAALTDAVRIDELLQVDRTQFGAHLAKLFTDAALDLTPPAMIALSTGDDEASEITRRVAEEQLVRPLAAWLGTPDGRVRAVEIFMLSTSFVLYTRQLPLLPASGPSRRKLAAWLSETVQAIVDAR</sequence>
<dbReference type="Pfam" id="PF00440">
    <property type="entry name" value="TetR_N"/>
    <property type="match status" value="1"/>
</dbReference>
<dbReference type="EMBL" id="SRLE01000010">
    <property type="protein sequence ID" value="TGD72281.1"/>
    <property type="molecule type" value="Genomic_DNA"/>
</dbReference>
<proteinExistence type="predicted"/>
<dbReference type="PRINTS" id="PR00455">
    <property type="entry name" value="HTHTETR"/>
</dbReference>
<dbReference type="GO" id="GO:0003700">
    <property type="term" value="F:DNA-binding transcription factor activity"/>
    <property type="evidence" value="ECO:0007669"/>
    <property type="project" value="TreeGrafter"/>
</dbReference>
<dbReference type="Proteomes" id="UP000298050">
    <property type="component" value="Unassembled WGS sequence"/>
</dbReference>
<dbReference type="InterPro" id="IPR009057">
    <property type="entry name" value="Homeodomain-like_sf"/>
</dbReference>
<evidence type="ECO:0000313" key="5">
    <source>
        <dbReference type="Proteomes" id="UP000298050"/>
    </source>
</evidence>
<dbReference type="InterPro" id="IPR050109">
    <property type="entry name" value="HTH-type_TetR-like_transc_reg"/>
</dbReference>
<evidence type="ECO:0000313" key="4">
    <source>
        <dbReference type="EMBL" id="TGD72281.1"/>
    </source>
</evidence>
<keyword evidence="1 2" id="KW-0238">DNA-binding</keyword>
<accession>A0A4Z0LYC5</accession>
<evidence type="ECO:0000256" key="1">
    <source>
        <dbReference type="ARBA" id="ARBA00023125"/>
    </source>
</evidence>
<dbReference type="OrthoDB" id="9798857at2"/>
<feature type="domain" description="HTH tetR-type" evidence="3">
    <location>
        <begin position="13"/>
        <end position="73"/>
    </location>
</feature>
<dbReference type="SUPFAM" id="SSF48498">
    <property type="entry name" value="Tetracyclin repressor-like, C-terminal domain"/>
    <property type="match status" value="1"/>
</dbReference>
<dbReference type="AlphaFoldDB" id="A0A4Z0LYC5"/>
<gene>
    <name evidence="4" type="ORF">E4634_15050</name>
</gene>
<comment type="caution">
    <text evidence="4">The sequence shown here is derived from an EMBL/GenBank/DDBJ whole genome shotgun (WGS) entry which is preliminary data.</text>
</comment>
<evidence type="ECO:0000256" key="2">
    <source>
        <dbReference type="PROSITE-ProRule" id="PRU00335"/>
    </source>
</evidence>
<dbReference type="PANTHER" id="PTHR30055">
    <property type="entry name" value="HTH-TYPE TRANSCRIPTIONAL REGULATOR RUTR"/>
    <property type="match status" value="1"/>
</dbReference>
<dbReference type="Pfam" id="PF17920">
    <property type="entry name" value="TetR_C_16"/>
    <property type="match status" value="1"/>
</dbReference>
<dbReference type="InterPro" id="IPR041678">
    <property type="entry name" value="TetR_C_16"/>
</dbReference>
<dbReference type="SUPFAM" id="SSF46689">
    <property type="entry name" value="Homeodomain-like"/>
    <property type="match status" value="1"/>
</dbReference>
<protein>
    <submittedName>
        <fullName evidence="4">TetR/AcrR family transcriptional regulator</fullName>
    </submittedName>
</protein>
<feature type="DNA-binding region" description="H-T-H motif" evidence="2">
    <location>
        <begin position="36"/>
        <end position="55"/>
    </location>
</feature>
<name>A0A4Z0LYC5_9GAMM</name>
<dbReference type="GO" id="GO:0000976">
    <property type="term" value="F:transcription cis-regulatory region binding"/>
    <property type="evidence" value="ECO:0007669"/>
    <property type="project" value="TreeGrafter"/>
</dbReference>
<dbReference type="PANTHER" id="PTHR30055:SF235">
    <property type="entry name" value="TRANSCRIPTIONAL REGULATORY PROTEIN"/>
    <property type="match status" value="1"/>
</dbReference>
<evidence type="ECO:0000259" key="3">
    <source>
        <dbReference type="PROSITE" id="PS50977"/>
    </source>
</evidence>
<dbReference type="PROSITE" id="PS50977">
    <property type="entry name" value="HTH_TETR_2"/>
    <property type="match status" value="1"/>
</dbReference>
<dbReference type="InterPro" id="IPR001647">
    <property type="entry name" value="HTH_TetR"/>
</dbReference>
<dbReference type="Gene3D" id="1.10.357.10">
    <property type="entry name" value="Tetracycline Repressor, domain 2"/>
    <property type="match status" value="1"/>
</dbReference>
<dbReference type="InterPro" id="IPR036271">
    <property type="entry name" value="Tet_transcr_reg_TetR-rel_C_sf"/>
</dbReference>